<dbReference type="EMBL" id="JAIQCJ010000544">
    <property type="protein sequence ID" value="KAJ8795763.1"/>
    <property type="molecule type" value="Genomic_DNA"/>
</dbReference>
<evidence type="ECO:0000313" key="3">
    <source>
        <dbReference type="Proteomes" id="UP001159641"/>
    </source>
</evidence>
<feature type="region of interest" description="Disordered" evidence="1">
    <location>
        <begin position="170"/>
        <end position="232"/>
    </location>
</feature>
<proteinExistence type="predicted"/>
<evidence type="ECO:0000313" key="2">
    <source>
        <dbReference type="EMBL" id="KAJ8795763.1"/>
    </source>
</evidence>
<feature type="compositionally biased region" description="Polar residues" evidence="1">
    <location>
        <begin position="207"/>
        <end position="216"/>
    </location>
</feature>
<feature type="compositionally biased region" description="Basic and acidic residues" evidence="1">
    <location>
        <begin position="172"/>
        <end position="204"/>
    </location>
</feature>
<organism evidence="2 3">
    <name type="scientific">Eschrichtius robustus</name>
    <name type="common">California gray whale</name>
    <name type="synonym">Eschrichtius gibbosus</name>
    <dbReference type="NCBI Taxonomy" id="9764"/>
    <lineage>
        <taxon>Eukaryota</taxon>
        <taxon>Metazoa</taxon>
        <taxon>Chordata</taxon>
        <taxon>Craniata</taxon>
        <taxon>Vertebrata</taxon>
        <taxon>Euteleostomi</taxon>
        <taxon>Mammalia</taxon>
        <taxon>Eutheria</taxon>
        <taxon>Laurasiatheria</taxon>
        <taxon>Artiodactyla</taxon>
        <taxon>Whippomorpha</taxon>
        <taxon>Cetacea</taxon>
        <taxon>Mysticeti</taxon>
        <taxon>Eschrichtiidae</taxon>
        <taxon>Eschrichtius</taxon>
    </lineage>
</organism>
<protein>
    <submittedName>
        <fullName evidence="2">Uncharacterized protein</fullName>
    </submittedName>
</protein>
<name>A0AB34HXA9_ESCRO</name>
<dbReference type="Proteomes" id="UP001159641">
    <property type="component" value="Unassembled WGS sequence"/>
</dbReference>
<keyword evidence="3" id="KW-1185">Reference proteome</keyword>
<sequence length="232" mass="25281">MRTFFAPPRQGTHSLPLPPDPGFLWKSLPTSHQARTPSLSALAPVIVPPPNPVDPCETLFKCLAMWFKPKGLTGGRMGQDLSLCGSSIMAVLQMPLDLLRVKLLERVESGAACSLFLCTPGQPPELKGLKKEQSTHNGSWVYESSGSETSFSGHLFSAVGPTVGDGWYKGQDTIDHHRPAAPRERLKALRLETDATVSEQRDDAAIETTSSHVDQSPESERAEGRVYAKHRA</sequence>
<dbReference type="AlphaFoldDB" id="A0AB34HXA9"/>
<accession>A0AB34HXA9</accession>
<reference evidence="2 3" key="1">
    <citation type="submission" date="2022-11" db="EMBL/GenBank/DDBJ databases">
        <title>Whole genome sequence of Eschrichtius robustus ER-17-0199.</title>
        <authorList>
            <person name="Bruniche-Olsen A."/>
            <person name="Black A.N."/>
            <person name="Fields C.J."/>
            <person name="Walden K."/>
            <person name="Dewoody J.A."/>
        </authorList>
    </citation>
    <scope>NUCLEOTIDE SEQUENCE [LARGE SCALE GENOMIC DNA]</scope>
    <source>
        <strain evidence="2">ER-17-0199</strain>
        <tissue evidence="2">Blubber</tissue>
    </source>
</reference>
<evidence type="ECO:0000256" key="1">
    <source>
        <dbReference type="SAM" id="MobiDB-lite"/>
    </source>
</evidence>
<gene>
    <name evidence="2" type="ORF">J1605_002525</name>
</gene>
<comment type="caution">
    <text evidence="2">The sequence shown here is derived from an EMBL/GenBank/DDBJ whole genome shotgun (WGS) entry which is preliminary data.</text>
</comment>